<dbReference type="SUPFAM" id="SSF81321">
    <property type="entry name" value="Family A G protein-coupled receptor-like"/>
    <property type="match status" value="1"/>
</dbReference>
<evidence type="ECO:0000256" key="4">
    <source>
        <dbReference type="ARBA" id="ARBA00022692"/>
    </source>
</evidence>
<dbReference type="InterPro" id="IPR000276">
    <property type="entry name" value="GPCR_Rhodpsn"/>
</dbReference>
<dbReference type="CDD" id="cd00637">
    <property type="entry name" value="7tm_classA_rhodopsin-like"/>
    <property type="match status" value="1"/>
</dbReference>
<dbReference type="InterPro" id="IPR017452">
    <property type="entry name" value="GPCR_Rhodpsn_7TM"/>
</dbReference>
<evidence type="ECO:0000313" key="14">
    <source>
        <dbReference type="RefSeq" id="XP_015176750.1"/>
    </source>
</evidence>
<evidence type="ECO:0000256" key="10">
    <source>
        <dbReference type="ARBA" id="ARBA00023224"/>
    </source>
</evidence>
<feature type="transmembrane region" description="Helical" evidence="11">
    <location>
        <begin position="102"/>
        <end position="128"/>
    </location>
</feature>
<protein>
    <submittedName>
        <fullName evidence="14">Histamine H2 receptor-like isoform X1</fullName>
    </submittedName>
</protein>
<dbReference type="RefSeq" id="XP_015176750.1">
    <property type="nucleotide sequence ID" value="XM_015321264.1"/>
</dbReference>
<dbReference type="Proteomes" id="UP000694924">
    <property type="component" value="Unplaced"/>
</dbReference>
<keyword evidence="8" id="KW-0675">Receptor</keyword>
<keyword evidence="7 11" id="KW-0472">Membrane</keyword>
<dbReference type="Gene3D" id="1.20.1070.10">
    <property type="entry name" value="Rhodopsin 7-helix transmembrane proteins"/>
    <property type="match status" value="1"/>
</dbReference>
<evidence type="ECO:0000256" key="7">
    <source>
        <dbReference type="ARBA" id="ARBA00023136"/>
    </source>
</evidence>
<dbReference type="PRINTS" id="PR00237">
    <property type="entry name" value="GPCRRHODOPSN"/>
</dbReference>
<evidence type="ECO:0000256" key="3">
    <source>
        <dbReference type="ARBA" id="ARBA00022475"/>
    </source>
</evidence>
<keyword evidence="13" id="KW-1185">Reference proteome</keyword>
<evidence type="ECO:0000256" key="6">
    <source>
        <dbReference type="ARBA" id="ARBA00023040"/>
    </source>
</evidence>
<dbReference type="Pfam" id="PF00001">
    <property type="entry name" value="7tm_1"/>
    <property type="match status" value="1"/>
</dbReference>
<keyword evidence="5 11" id="KW-1133">Transmembrane helix</keyword>
<feature type="transmembrane region" description="Helical" evidence="11">
    <location>
        <begin position="179"/>
        <end position="200"/>
    </location>
</feature>
<reference evidence="14" key="1">
    <citation type="submission" date="2025-08" db="UniProtKB">
        <authorList>
            <consortium name="RefSeq"/>
        </authorList>
    </citation>
    <scope>IDENTIFICATION</scope>
    <source>
        <tissue evidence="14">Whole body</tissue>
    </source>
</reference>
<organism evidence="13 14">
    <name type="scientific">Polistes dominula</name>
    <name type="common">European paper wasp</name>
    <name type="synonym">Vespa dominula</name>
    <dbReference type="NCBI Taxonomy" id="743375"/>
    <lineage>
        <taxon>Eukaryota</taxon>
        <taxon>Metazoa</taxon>
        <taxon>Ecdysozoa</taxon>
        <taxon>Arthropoda</taxon>
        <taxon>Hexapoda</taxon>
        <taxon>Insecta</taxon>
        <taxon>Pterygota</taxon>
        <taxon>Neoptera</taxon>
        <taxon>Endopterygota</taxon>
        <taxon>Hymenoptera</taxon>
        <taxon>Apocrita</taxon>
        <taxon>Aculeata</taxon>
        <taxon>Vespoidea</taxon>
        <taxon>Vespidae</taxon>
        <taxon>Polistinae</taxon>
        <taxon>Polistini</taxon>
        <taxon>Polistes</taxon>
    </lineage>
</organism>
<feature type="transmembrane region" description="Helical" evidence="11">
    <location>
        <begin position="297"/>
        <end position="320"/>
    </location>
</feature>
<feature type="transmembrane region" description="Helical" evidence="11">
    <location>
        <begin position="68"/>
        <end position="90"/>
    </location>
</feature>
<evidence type="ECO:0000313" key="13">
    <source>
        <dbReference type="Proteomes" id="UP000694924"/>
    </source>
</evidence>
<dbReference type="SMART" id="SM01381">
    <property type="entry name" value="7TM_GPCR_Srsx"/>
    <property type="match status" value="1"/>
</dbReference>
<evidence type="ECO:0000256" key="8">
    <source>
        <dbReference type="ARBA" id="ARBA00023170"/>
    </source>
</evidence>
<accession>A0ABM1I963</accession>
<name>A0ABM1I963_POLDO</name>
<feature type="transmembrane region" description="Helical" evidence="11">
    <location>
        <begin position="220"/>
        <end position="244"/>
    </location>
</feature>
<comment type="subcellular location">
    <subcellularLocation>
        <location evidence="1">Cell membrane</location>
        <topology evidence="1">Multi-pass membrane protein</topology>
    </subcellularLocation>
</comment>
<evidence type="ECO:0000259" key="12">
    <source>
        <dbReference type="PROSITE" id="PS50262"/>
    </source>
</evidence>
<keyword evidence="3" id="KW-1003">Cell membrane</keyword>
<dbReference type="PROSITE" id="PS50262">
    <property type="entry name" value="G_PROTEIN_RECEP_F1_2"/>
    <property type="match status" value="1"/>
</dbReference>
<evidence type="ECO:0000256" key="9">
    <source>
        <dbReference type="ARBA" id="ARBA00023180"/>
    </source>
</evidence>
<feature type="transmembrane region" description="Helical" evidence="11">
    <location>
        <begin position="140"/>
        <end position="159"/>
    </location>
</feature>
<keyword evidence="10" id="KW-0807">Transducer</keyword>
<comment type="similarity">
    <text evidence="2">Belongs to the G-protein coupled receptor 1 family.</text>
</comment>
<feature type="transmembrane region" description="Helical" evidence="11">
    <location>
        <begin position="269"/>
        <end position="291"/>
    </location>
</feature>
<evidence type="ECO:0000256" key="1">
    <source>
        <dbReference type="ARBA" id="ARBA00004651"/>
    </source>
</evidence>
<sequence>MEQQSTKMSPCFRMNVTTVAHGVASTLAELVGLENPVRMDKTGSGIMDEDLGVSPVTLSPAWSRVARLLLLASLAVGGSVGNVFMISAIVVEEQLKKRGNAFLVNVALADLLVTGFVLPASVIVILAGHEESLTICRVEMTAQSICFLVTVLTLTTIAAENYARLCLPERYNILTTSRVTGTLIGIWVIAVIAVSLQSYIEDGPDFCLRKFGGITMKQVIGVTILIGLPAVTTIFLYAILILCVRRTTRGSYKPHITYSWDYELTKANIYSCLMFIIFWLPFGTAVCMNSFRPMSAHVLYGLAWLAFSKPCFNNLLYCVANRHFRSAYVKLFHYCCCKTTVNFSRRTRAETGRNPSDVRLRVHIIHSYASPASCRPTVNRPNGREVYEL</sequence>
<proteinExistence type="inferred from homology"/>
<dbReference type="GeneID" id="107066548"/>
<evidence type="ECO:0000256" key="2">
    <source>
        <dbReference type="ARBA" id="ARBA00010663"/>
    </source>
</evidence>
<gene>
    <name evidence="14" type="primary">LOC107066548</name>
</gene>
<evidence type="ECO:0000256" key="11">
    <source>
        <dbReference type="SAM" id="Phobius"/>
    </source>
</evidence>
<dbReference type="PANTHER" id="PTHR24246:SF27">
    <property type="entry name" value="ADENOSINE RECEPTOR, ISOFORM A"/>
    <property type="match status" value="1"/>
</dbReference>
<keyword evidence="4 11" id="KW-0812">Transmembrane</keyword>
<feature type="domain" description="G-protein coupled receptors family 1 profile" evidence="12">
    <location>
        <begin position="81"/>
        <end position="317"/>
    </location>
</feature>
<dbReference type="PANTHER" id="PTHR24246">
    <property type="entry name" value="OLFACTORY RECEPTOR AND ADENOSINE RECEPTOR"/>
    <property type="match status" value="1"/>
</dbReference>
<keyword evidence="6" id="KW-0297">G-protein coupled receptor</keyword>
<keyword evidence="9" id="KW-0325">Glycoprotein</keyword>
<evidence type="ECO:0000256" key="5">
    <source>
        <dbReference type="ARBA" id="ARBA00022989"/>
    </source>
</evidence>